<feature type="transmembrane region" description="Helical" evidence="6">
    <location>
        <begin position="73"/>
        <end position="95"/>
    </location>
</feature>
<keyword evidence="2" id="KW-1003">Cell membrane</keyword>
<feature type="transmembrane region" description="Helical" evidence="6">
    <location>
        <begin position="381"/>
        <end position="404"/>
    </location>
</feature>
<dbReference type="InterPro" id="IPR002293">
    <property type="entry name" value="AA/rel_permease1"/>
</dbReference>
<keyword evidence="3 6" id="KW-0812">Transmembrane</keyword>
<feature type="transmembrane region" description="Helical" evidence="6">
    <location>
        <begin position="151"/>
        <end position="170"/>
    </location>
</feature>
<dbReference type="AlphaFoldDB" id="A0A7W7QLR2"/>
<evidence type="ECO:0000256" key="3">
    <source>
        <dbReference type="ARBA" id="ARBA00022692"/>
    </source>
</evidence>
<feature type="transmembrane region" description="Helical" evidence="6">
    <location>
        <begin position="177"/>
        <end position="202"/>
    </location>
</feature>
<dbReference type="RefSeq" id="WP_184714623.1">
    <property type="nucleotide sequence ID" value="NZ_JACHJP010000002.1"/>
</dbReference>
<dbReference type="Gene3D" id="1.20.1740.10">
    <property type="entry name" value="Amino acid/polyamine transporter I"/>
    <property type="match status" value="1"/>
</dbReference>
<feature type="transmembrane region" description="Helical" evidence="6">
    <location>
        <begin position="416"/>
        <end position="435"/>
    </location>
</feature>
<dbReference type="Proteomes" id="UP000552644">
    <property type="component" value="Unassembled WGS sequence"/>
</dbReference>
<evidence type="ECO:0000256" key="2">
    <source>
        <dbReference type="ARBA" id="ARBA00022475"/>
    </source>
</evidence>
<feature type="transmembrane region" description="Helical" evidence="6">
    <location>
        <begin position="256"/>
        <end position="278"/>
    </location>
</feature>
<comment type="caution">
    <text evidence="7">The sequence shown here is derived from an EMBL/GenBank/DDBJ whole genome shotgun (WGS) entry which is preliminary data.</text>
</comment>
<proteinExistence type="predicted"/>
<evidence type="ECO:0000313" key="8">
    <source>
        <dbReference type="Proteomes" id="UP000552644"/>
    </source>
</evidence>
<evidence type="ECO:0000256" key="1">
    <source>
        <dbReference type="ARBA" id="ARBA00004651"/>
    </source>
</evidence>
<dbReference type="EMBL" id="JACHJP010000002">
    <property type="protein sequence ID" value="MBB4915909.1"/>
    <property type="molecule type" value="Genomic_DNA"/>
</dbReference>
<dbReference type="PANTHER" id="PTHR42770">
    <property type="entry name" value="AMINO ACID TRANSPORTER-RELATED"/>
    <property type="match status" value="1"/>
</dbReference>
<accession>A0A7W7QLR2</accession>
<feature type="transmembrane region" description="Helical" evidence="6">
    <location>
        <begin position="351"/>
        <end position="369"/>
    </location>
</feature>
<evidence type="ECO:0000256" key="5">
    <source>
        <dbReference type="ARBA" id="ARBA00023136"/>
    </source>
</evidence>
<dbReference type="PIRSF" id="PIRSF006060">
    <property type="entry name" value="AA_transporter"/>
    <property type="match status" value="1"/>
</dbReference>
<reference evidence="7 8" key="1">
    <citation type="submission" date="2020-08" db="EMBL/GenBank/DDBJ databases">
        <title>Genomic Encyclopedia of Type Strains, Phase III (KMG-III): the genomes of soil and plant-associated and newly described type strains.</title>
        <authorList>
            <person name="Whitman W."/>
        </authorList>
    </citation>
    <scope>NUCLEOTIDE SEQUENCE [LARGE SCALE GENOMIC DNA]</scope>
    <source>
        <strain evidence="7 8">CECT 8840</strain>
    </source>
</reference>
<dbReference type="PANTHER" id="PTHR42770:SF18">
    <property type="entry name" value="ARGININE_AGMATINE ANTIPORTER"/>
    <property type="match status" value="1"/>
</dbReference>
<evidence type="ECO:0000256" key="4">
    <source>
        <dbReference type="ARBA" id="ARBA00022989"/>
    </source>
</evidence>
<organism evidence="7 8">
    <name type="scientific">Streptosporangium saharense</name>
    <dbReference type="NCBI Taxonomy" id="1706840"/>
    <lineage>
        <taxon>Bacteria</taxon>
        <taxon>Bacillati</taxon>
        <taxon>Actinomycetota</taxon>
        <taxon>Actinomycetes</taxon>
        <taxon>Streptosporangiales</taxon>
        <taxon>Streptosporangiaceae</taxon>
        <taxon>Streptosporangium</taxon>
    </lineage>
</organism>
<gene>
    <name evidence="7" type="ORF">FHS44_002994</name>
</gene>
<feature type="transmembrane region" description="Helical" evidence="6">
    <location>
        <begin position="298"/>
        <end position="322"/>
    </location>
</feature>
<protein>
    <submittedName>
        <fullName evidence="7">APA family basic amino acid/polyamine antiporter</fullName>
    </submittedName>
</protein>
<sequence>MGDSFGDRPRGRTAAENAAAEEAVIRDRAAEEIAEEHGKLGLPAAISLIVGNIVGTGVFLLPASLAAYGTVSLLAMALVSVGAIALAVVFGRLGARLPAGGGPYAYAKDAFGEFSGFWNAWSFWLTAWIGNAAIAVVWVNYVNYFLRWESPAAQIALALVALWIPALINLSGVRNIGAFAVVTTVLKFIPLLFVAVVGLFFMRGANFGPFVATGGSWIAALSTAGALALFIYSGVESVTIVAERVRDPARNIGRASVYGVLICAAMYMLSTVAIFGTVPHEALANSTAPFADAINGMFGGSVGGGIMAACAIVSGIGAINGWTMLVAEMPMAAARDGLFPSVFAARSRRGVPWFGIVAGTALTSLVVFYNYLGSEGGFDRILLIATFTTVIPYFFSACAQLFWLVTGARRVEGVRLGRDLTVTAVAILFAFWMTYGAGTQAIFVGFLMLLVGIPVYIWTKAKRGEYGPADEVPGRSTMEEEK</sequence>
<feature type="transmembrane region" description="Helical" evidence="6">
    <location>
        <begin position="214"/>
        <end position="235"/>
    </location>
</feature>
<evidence type="ECO:0000313" key="7">
    <source>
        <dbReference type="EMBL" id="MBB4915909.1"/>
    </source>
</evidence>
<keyword evidence="8" id="KW-1185">Reference proteome</keyword>
<feature type="transmembrane region" description="Helical" evidence="6">
    <location>
        <begin position="441"/>
        <end position="459"/>
    </location>
</feature>
<dbReference type="GO" id="GO:0005886">
    <property type="term" value="C:plasma membrane"/>
    <property type="evidence" value="ECO:0007669"/>
    <property type="project" value="UniProtKB-SubCell"/>
</dbReference>
<name>A0A7W7QLR2_9ACTN</name>
<dbReference type="GO" id="GO:0022857">
    <property type="term" value="F:transmembrane transporter activity"/>
    <property type="evidence" value="ECO:0007669"/>
    <property type="project" value="InterPro"/>
</dbReference>
<feature type="transmembrane region" description="Helical" evidence="6">
    <location>
        <begin position="116"/>
        <end position="139"/>
    </location>
</feature>
<keyword evidence="5 6" id="KW-0472">Membrane</keyword>
<dbReference type="InterPro" id="IPR050367">
    <property type="entry name" value="APC_superfamily"/>
</dbReference>
<keyword evidence="4 6" id="KW-1133">Transmembrane helix</keyword>
<evidence type="ECO:0000256" key="6">
    <source>
        <dbReference type="SAM" id="Phobius"/>
    </source>
</evidence>
<dbReference type="Pfam" id="PF13520">
    <property type="entry name" value="AA_permease_2"/>
    <property type="match status" value="1"/>
</dbReference>
<comment type="subcellular location">
    <subcellularLocation>
        <location evidence="1">Cell membrane</location>
        <topology evidence="1">Multi-pass membrane protein</topology>
    </subcellularLocation>
</comment>
<feature type="transmembrane region" description="Helical" evidence="6">
    <location>
        <begin position="40"/>
        <end position="61"/>
    </location>
</feature>